<dbReference type="Gene3D" id="3.40.50.10490">
    <property type="entry name" value="Glucose-6-phosphate isomerase like protein, domain 1"/>
    <property type="match status" value="2"/>
</dbReference>
<proteinExistence type="inferred from homology"/>
<evidence type="ECO:0000313" key="4">
    <source>
        <dbReference type="EMBL" id="OGD75111.1"/>
    </source>
</evidence>
<reference evidence="4 5" key="1">
    <citation type="journal article" date="2016" name="Nat. Commun.">
        <title>Thousands of microbial genomes shed light on interconnected biogeochemical processes in an aquifer system.</title>
        <authorList>
            <person name="Anantharaman K."/>
            <person name="Brown C.T."/>
            <person name="Hug L.A."/>
            <person name="Sharon I."/>
            <person name="Castelle C.J."/>
            <person name="Probst A.J."/>
            <person name="Thomas B.C."/>
            <person name="Singh A."/>
            <person name="Wilkins M.J."/>
            <person name="Karaoz U."/>
            <person name="Brodie E.L."/>
            <person name="Williams K.H."/>
            <person name="Hubbard S.S."/>
            <person name="Banfield J.F."/>
        </authorList>
    </citation>
    <scope>NUCLEOTIDE SEQUENCE [LARGE SCALE GENOMIC DNA]</scope>
</reference>
<feature type="domain" description="SIS" evidence="3">
    <location>
        <begin position="41"/>
        <end position="180"/>
    </location>
</feature>
<dbReference type="Proteomes" id="UP000176191">
    <property type="component" value="Unassembled WGS sequence"/>
</dbReference>
<organism evidence="4 5">
    <name type="scientific">Candidatus Collierbacteria bacterium RIFOXYA2_FULL_46_10</name>
    <dbReference type="NCBI Taxonomy" id="1817726"/>
    <lineage>
        <taxon>Bacteria</taxon>
        <taxon>Candidatus Collieribacteriota</taxon>
    </lineage>
</organism>
<sequence>MSILDSRTEIKKIDQSGLLDSVEALGLQIQDTLEQTQSFSVPPEYSQVKNVVVSGMGGSALAAHIIKHAFKSELKVPFEVVSHYSLPNYVNADSLVLLSSYSGTTEETLQAAVEAKSRGAKVMVITSGGKLAELAKAESWPLYQIQVNHNPCNQPRLAIGYALAGQLIMFGRAGIISDQSSVLSQVVKNLPALVTRLQPESTANNTAKMLAYAAYDKHIVLVGAEHLIGAVHVANNQINENSKVLTSEWSLPEFNHHYLEALQFPKLAKDTTIFFLFNSALYTERVHKRFPLTQTLIEQKGYEAHLIQATAPTVIEQIFEIIQLGEFVANYLPILYGINPSPIPNVDWFKQEMAK</sequence>
<evidence type="ECO:0000313" key="5">
    <source>
        <dbReference type="Proteomes" id="UP000176191"/>
    </source>
</evidence>
<dbReference type="Pfam" id="PF01380">
    <property type="entry name" value="SIS"/>
    <property type="match status" value="1"/>
</dbReference>
<dbReference type="InterPro" id="IPR019490">
    <property type="entry name" value="Glu6P/Mann6P_isomerase_C"/>
</dbReference>
<dbReference type="SUPFAM" id="SSF53697">
    <property type="entry name" value="SIS domain"/>
    <property type="match status" value="1"/>
</dbReference>
<keyword evidence="2" id="KW-0413">Isomerase</keyword>
<dbReference type="InterPro" id="IPR001347">
    <property type="entry name" value="SIS_dom"/>
</dbReference>
<dbReference type="Pfam" id="PF10432">
    <property type="entry name" value="bact-PGI_C"/>
    <property type="match status" value="1"/>
</dbReference>
<dbReference type="GO" id="GO:1901135">
    <property type="term" value="P:carbohydrate derivative metabolic process"/>
    <property type="evidence" value="ECO:0007669"/>
    <property type="project" value="InterPro"/>
</dbReference>
<comment type="caution">
    <text evidence="4">The sequence shown here is derived from an EMBL/GenBank/DDBJ whole genome shotgun (WGS) entry which is preliminary data.</text>
</comment>
<dbReference type="GO" id="GO:0004476">
    <property type="term" value="F:mannose-6-phosphate isomerase activity"/>
    <property type="evidence" value="ECO:0007669"/>
    <property type="project" value="InterPro"/>
</dbReference>
<dbReference type="GO" id="GO:0005975">
    <property type="term" value="P:carbohydrate metabolic process"/>
    <property type="evidence" value="ECO:0007669"/>
    <property type="project" value="InterPro"/>
</dbReference>
<evidence type="ECO:0000259" key="3">
    <source>
        <dbReference type="PROSITE" id="PS51464"/>
    </source>
</evidence>
<dbReference type="GO" id="GO:0004347">
    <property type="term" value="F:glucose-6-phosphate isomerase activity"/>
    <property type="evidence" value="ECO:0007669"/>
    <property type="project" value="InterPro"/>
</dbReference>
<dbReference type="InterPro" id="IPR046348">
    <property type="entry name" value="SIS_dom_sf"/>
</dbReference>
<evidence type="ECO:0000256" key="2">
    <source>
        <dbReference type="ARBA" id="ARBA00023235"/>
    </source>
</evidence>
<accession>A0A1F5F615</accession>
<dbReference type="PROSITE" id="PS51464">
    <property type="entry name" value="SIS"/>
    <property type="match status" value="1"/>
</dbReference>
<gene>
    <name evidence="4" type="ORF">A2228_01300</name>
</gene>
<dbReference type="AlphaFoldDB" id="A0A1F5F615"/>
<protein>
    <recommendedName>
        <fullName evidence="3">SIS domain-containing protein</fullName>
    </recommendedName>
</protein>
<name>A0A1F5F615_9BACT</name>
<dbReference type="EMBL" id="MFAK01000015">
    <property type="protein sequence ID" value="OGD75111.1"/>
    <property type="molecule type" value="Genomic_DNA"/>
</dbReference>
<evidence type="ECO:0000256" key="1">
    <source>
        <dbReference type="ARBA" id="ARBA00010523"/>
    </source>
</evidence>
<comment type="similarity">
    <text evidence="1">Belongs to the PGI/PMI family.</text>
</comment>
<dbReference type="GO" id="GO:0097367">
    <property type="term" value="F:carbohydrate derivative binding"/>
    <property type="evidence" value="ECO:0007669"/>
    <property type="project" value="InterPro"/>
</dbReference>